<gene>
    <name evidence="3" type="ORF">RM543_11675</name>
</gene>
<sequence length="379" mass="39394">MSYTRIPCTFMRGGTSNALVFRRGDLPNDESRWPAIFLAAMGSPDPNKRQLDGMGGGISSLSKVCVVGPPSRPDADVDYSFYQIGVADEIVDASGNCGNMSSAMGPFAFDEGMTQGADREAAVRIHNTNTGKIIVSRFEVRDGTAAVSGGQAIDGVSGTAAPIRLEFLDPGGAGTGHLQPANGEAESVLDVPGIGRVTVSMVDAANPCVFLEPAAVGKTGTEHPEALEADEDFMTAMEGIRRAASVAMGIAATPEAAGGIPSIPKVAMVFAPTDYTLLSGRTMPADAFDIGVRMISIGNPHRAVPLTGGLCLGVAARLPGSLPARIARQREASLRIGHPSGLLEVDAEIEDRDGTPHAVHGAVIRTARRLFEGHVLIPN</sequence>
<organism evidence="3 4">
    <name type="scientific">Tropicimonas omnivorans</name>
    <dbReference type="NCBI Taxonomy" id="3075590"/>
    <lineage>
        <taxon>Bacteria</taxon>
        <taxon>Pseudomonadati</taxon>
        <taxon>Pseudomonadota</taxon>
        <taxon>Alphaproteobacteria</taxon>
        <taxon>Rhodobacterales</taxon>
        <taxon>Roseobacteraceae</taxon>
        <taxon>Tropicimonas</taxon>
    </lineage>
</organism>
<dbReference type="EMBL" id="JAVRHL010000003">
    <property type="protein sequence ID" value="MDT0683348.1"/>
    <property type="molecule type" value="Genomic_DNA"/>
</dbReference>
<name>A0ABU3DI16_9RHOB</name>
<evidence type="ECO:0000256" key="1">
    <source>
        <dbReference type="ARBA" id="ARBA00007673"/>
    </source>
</evidence>
<evidence type="ECO:0000313" key="4">
    <source>
        <dbReference type="Proteomes" id="UP001265259"/>
    </source>
</evidence>
<evidence type="ECO:0000313" key="3">
    <source>
        <dbReference type="EMBL" id="MDT0683348.1"/>
    </source>
</evidence>
<dbReference type="SUPFAM" id="SSF54506">
    <property type="entry name" value="Diaminopimelate epimerase-like"/>
    <property type="match status" value="2"/>
</dbReference>
<dbReference type="Gene3D" id="3.10.310.10">
    <property type="entry name" value="Diaminopimelate Epimerase, Chain A, domain 1"/>
    <property type="match status" value="2"/>
</dbReference>
<dbReference type="PANTHER" id="PTHR43709:SF2">
    <property type="entry name" value="DUF453 DOMAIN PROTEIN (AFU_ORTHOLOGUE AFUA_6G00360)"/>
    <property type="match status" value="1"/>
</dbReference>
<dbReference type="Pfam" id="PF04303">
    <property type="entry name" value="PrpF"/>
    <property type="match status" value="1"/>
</dbReference>
<dbReference type="PANTHER" id="PTHR43709">
    <property type="entry name" value="ACONITATE ISOMERASE-RELATED"/>
    <property type="match status" value="1"/>
</dbReference>
<proteinExistence type="inferred from homology"/>
<keyword evidence="2" id="KW-0413">Isomerase</keyword>
<comment type="caution">
    <text evidence="3">The sequence shown here is derived from an EMBL/GenBank/DDBJ whole genome shotgun (WGS) entry which is preliminary data.</text>
</comment>
<reference evidence="3 4" key="1">
    <citation type="submission" date="2023-09" db="EMBL/GenBank/DDBJ databases">
        <authorList>
            <person name="Rey-Velasco X."/>
        </authorList>
    </citation>
    <scope>NUCLEOTIDE SEQUENCE [LARGE SCALE GENOMIC DNA]</scope>
    <source>
        <strain evidence="3 4">F158</strain>
    </source>
</reference>
<dbReference type="Proteomes" id="UP001265259">
    <property type="component" value="Unassembled WGS sequence"/>
</dbReference>
<dbReference type="InterPro" id="IPR007400">
    <property type="entry name" value="PrpF-like"/>
</dbReference>
<dbReference type="RefSeq" id="WP_311691803.1">
    <property type="nucleotide sequence ID" value="NZ_JAVRHL010000003.1"/>
</dbReference>
<evidence type="ECO:0000256" key="2">
    <source>
        <dbReference type="ARBA" id="ARBA00023235"/>
    </source>
</evidence>
<accession>A0ABU3DI16</accession>
<comment type="similarity">
    <text evidence="1">Belongs to the PrpF family.</text>
</comment>
<keyword evidence="4" id="KW-1185">Reference proteome</keyword>
<protein>
    <submittedName>
        <fullName evidence="3">PrpF domain-containing protein</fullName>
    </submittedName>
</protein>